<evidence type="ECO:0008006" key="5">
    <source>
        <dbReference type="Google" id="ProtNLM"/>
    </source>
</evidence>
<evidence type="ECO:0000313" key="3">
    <source>
        <dbReference type="EMBL" id="MBK1715354.1"/>
    </source>
</evidence>
<feature type="chain" id="PRO_5045362508" description="FecR family protein" evidence="2">
    <location>
        <begin position="30"/>
        <end position="667"/>
    </location>
</feature>
<dbReference type="InterPro" id="IPR046535">
    <property type="entry name" value="DUF6600"/>
</dbReference>
<feature type="compositionally biased region" description="Basic and acidic residues" evidence="1">
    <location>
        <begin position="569"/>
        <end position="601"/>
    </location>
</feature>
<accession>A0ABS1E197</accession>
<feature type="compositionally biased region" description="Basic and acidic residues" evidence="1">
    <location>
        <begin position="459"/>
        <end position="516"/>
    </location>
</feature>
<dbReference type="EMBL" id="NRRU01000114">
    <property type="protein sequence ID" value="MBK1715354.1"/>
    <property type="molecule type" value="Genomic_DNA"/>
</dbReference>
<keyword evidence="2" id="KW-0732">Signal</keyword>
<feature type="compositionally biased region" description="Basic and acidic residues" evidence="1">
    <location>
        <begin position="610"/>
        <end position="627"/>
    </location>
</feature>
<gene>
    <name evidence="3" type="ORF">CKO43_21585</name>
</gene>
<reference evidence="3" key="1">
    <citation type="submission" date="2017-08" db="EMBL/GenBank/DDBJ databases">
        <authorList>
            <person name="Imhoff J.F."/>
            <person name="Rahn T."/>
            <person name="Kuenzel S."/>
            <person name="Neulinger S.C."/>
        </authorList>
    </citation>
    <scope>NUCLEOTIDE SEQUENCE</scope>
    <source>
        <strain evidence="3">IM 151</strain>
    </source>
</reference>
<reference evidence="3" key="2">
    <citation type="journal article" date="2020" name="Microorganisms">
        <title>Osmotic Adaptation and Compatible Solute Biosynthesis of Phototrophic Bacteria as Revealed from Genome Analyses.</title>
        <authorList>
            <person name="Imhoff J.F."/>
            <person name="Rahn T."/>
            <person name="Kunzel S."/>
            <person name="Keller A."/>
            <person name="Neulinger S.C."/>
        </authorList>
    </citation>
    <scope>NUCLEOTIDE SEQUENCE</scope>
    <source>
        <strain evidence="3">IM 151</strain>
    </source>
</reference>
<evidence type="ECO:0000256" key="1">
    <source>
        <dbReference type="SAM" id="MobiDB-lite"/>
    </source>
</evidence>
<evidence type="ECO:0000256" key="2">
    <source>
        <dbReference type="SAM" id="SignalP"/>
    </source>
</evidence>
<dbReference type="RefSeq" id="WP_200379951.1">
    <property type="nucleotide sequence ID" value="NZ_NRRU01000114.1"/>
</dbReference>
<feature type="compositionally biased region" description="Basic and acidic residues" evidence="1">
    <location>
        <begin position="643"/>
        <end position="667"/>
    </location>
</feature>
<feature type="region of interest" description="Disordered" evidence="1">
    <location>
        <begin position="420"/>
        <end position="667"/>
    </location>
</feature>
<dbReference type="Proteomes" id="UP001041814">
    <property type="component" value="Unassembled WGS sequence"/>
</dbReference>
<evidence type="ECO:0000313" key="4">
    <source>
        <dbReference type="Proteomes" id="UP001041814"/>
    </source>
</evidence>
<dbReference type="PANTHER" id="PTHR38731">
    <property type="entry name" value="LIPL45-RELATED LIPOPROTEIN-RELATED"/>
    <property type="match status" value="1"/>
</dbReference>
<feature type="signal peptide" evidence="2">
    <location>
        <begin position="1"/>
        <end position="29"/>
    </location>
</feature>
<proteinExistence type="predicted"/>
<dbReference type="Pfam" id="PF20245">
    <property type="entry name" value="DUF6600"/>
    <property type="match status" value="1"/>
</dbReference>
<organism evidence="3 4">
    <name type="scientific">Rubrivivax gelatinosus</name>
    <name type="common">Rhodocyclus gelatinosus</name>
    <name type="synonym">Rhodopseudomonas gelatinosa</name>
    <dbReference type="NCBI Taxonomy" id="28068"/>
    <lineage>
        <taxon>Bacteria</taxon>
        <taxon>Pseudomonadati</taxon>
        <taxon>Pseudomonadota</taxon>
        <taxon>Betaproteobacteria</taxon>
        <taxon>Burkholderiales</taxon>
        <taxon>Sphaerotilaceae</taxon>
        <taxon>Rubrivivax</taxon>
    </lineage>
</organism>
<keyword evidence="4" id="KW-1185">Reference proteome</keyword>
<name>A0ABS1E197_RUBGE</name>
<protein>
    <recommendedName>
        <fullName evidence="5">FecR family protein</fullName>
    </recommendedName>
</protein>
<comment type="caution">
    <text evidence="3">The sequence shown here is derived from an EMBL/GenBank/DDBJ whole genome shotgun (WGS) entry which is preliminary data.</text>
</comment>
<dbReference type="PANTHER" id="PTHR38731:SF3">
    <property type="entry name" value="BLL6125 PROTEIN"/>
    <property type="match status" value="1"/>
</dbReference>
<feature type="compositionally biased region" description="Basic and acidic residues" evidence="1">
    <location>
        <begin position="532"/>
        <end position="552"/>
    </location>
</feature>
<sequence length="667" mass="75345">MNRAEHLVRRLLASLLTFAALAVPALATAQDDPPGRVGRIAETDGRVWIYDDAQGAWVDASTNRPLTRGDRVSTDGDARATLRVGSTTVRLGGSSELEVLRLDDQRVSLQLHSGAAALRVRSAEVAAETELVTAEARFSPRRAGYFRVDRVDDVSWATSWRGDLRVDPQGGDAFGVEDGRRVEVWIERDRRARTRWDTPPDDEFADWARREDRNDERSASYRYVSPEMTGAEDLDRYGSWDRHPEYGSVWVPSGVPSGWAPYRYGRWAWVAPWGWTWVDDAPWGFAPFHYGRWMYWGRRWVWYPGAYVARPVYAPALVAWVGGGNFSVGVNIGGPSVGWVPLAPREVFVPYYRVTPIYIDRVNHRPHGPRPVRTGPIMYGNQGVPGGVTVVSRDVLVHRQPVARAVVDVDVGRRPLKHAEPTVLPVVPRSDADRRQPPPSPRLATGNDDGRRGANWPTRRPEPRDERDTREPRDQRDQRDQRDTRDVRPPVRVETGRDGDRPQGPRFGDNARDDRPGTAVGRPVPVPAPSGRVEERRDERQGDRREERDVRPSKPVITVGPDHAMPRRGSAERDERPTTDKPPTDRRGGMWTTRPDEDRPARPVAPPQTVERRAPDQGVERPGREVTRLPVEPPARNAVQERAAPRQPDRDDKRGDDRRGGARQDER</sequence>